<name>A0ABR2H8U9_9EUKA</name>
<dbReference type="EMBL" id="JAPFFF010000037">
    <property type="protein sequence ID" value="KAK8842648.1"/>
    <property type="molecule type" value="Genomic_DNA"/>
</dbReference>
<gene>
    <name evidence="1" type="ORF">M9Y10_025508</name>
</gene>
<dbReference type="Proteomes" id="UP001470230">
    <property type="component" value="Unassembled WGS sequence"/>
</dbReference>
<evidence type="ECO:0000313" key="1">
    <source>
        <dbReference type="EMBL" id="KAK8842648.1"/>
    </source>
</evidence>
<proteinExistence type="predicted"/>
<organism evidence="1 2">
    <name type="scientific">Tritrichomonas musculus</name>
    <dbReference type="NCBI Taxonomy" id="1915356"/>
    <lineage>
        <taxon>Eukaryota</taxon>
        <taxon>Metamonada</taxon>
        <taxon>Parabasalia</taxon>
        <taxon>Tritrichomonadida</taxon>
        <taxon>Tritrichomonadidae</taxon>
        <taxon>Tritrichomonas</taxon>
    </lineage>
</organism>
<sequence length="82" mass="10132">MKFPFPEMTERLLPKYLDTPPYPKPFKYVSKDPNYVPMTTYQEKWEPSKEWKKYYADLDKEKKKDKEEIPEQDVWAYSLLFK</sequence>
<keyword evidence="2" id="KW-1185">Reference proteome</keyword>
<comment type="caution">
    <text evidence="1">The sequence shown here is derived from an EMBL/GenBank/DDBJ whole genome shotgun (WGS) entry which is preliminary data.</text>
</comment>
<protein>
    <submittedName>
        <fullName evidence="1">Uncharacterized protein</fullName>
    </submittedName>
</protein>
<reference evidence="1 2" key="1">
    <citation type="submission" date="2024-04" db="EMBL/GenBank/DDBJ databases">
        <title>Tritrichomonas musculus Genome.</title>
        <authorList>
            <person name="Alves-Ferreira E."/>
            <person name="Grigg M."/>
            <person name="Lorenzi H."/>
            <person name="Galac M."/>
        </authorList>
    </citation>
    <scope>NUCLEOTIDE SEQUENCE [LARGE SCALE GENOMIC DNA]</scope>
    <source>
        <strain evidence="1 2">EAF2021</strain>
    </source>
</reference>
<evidence type="ECO:0000313" key="2">
    <source>
        <dbReference type="Proteomes" id="UP001470230"/>
    </source>
</evidence>
<accession>A0ABR2H8U9</accession>